<name>A3V9W4_9RHOB</name>
<gene>
    <name evidence="2" type="ORF">RB2654_19018</name>
    <name evidence="1" type="ORF">RB2654_21208</name>
</gene>
<dbReference type="RefSeq" id="WP_008334505.1">
    <property type="nucleotide sequence ID" value="NZ_CH902578.1"/>
</dbReference>
<reference evidence="2 3" key="1">
    <citation type="journal article" date="2010" name="J. Bacteriol.">
        <title>Genome sequences of Pelagibaca bermudensis HTCC2601T and Maritimibacter alkaliphilus HTCC2654T, the type strains of two marine Roseobacter genera.</title>
        <authorList>
            <person name="Thrash J.C."/>
            <person name="Cho J.C."/>
            <person name="Ferriera S."/>
            <person name="Johnson J."/>
            <person name="Vergin K.L."/>
            <person name="Giovannoni S.J."/>
        </authorList>
    </citation>
    <scope>NUCLEOTIDE SEQUENCE [LARGE SCALE GENOMIC DNA]</scope>
    <source>
        <strain evidence="2 3">HTCC2654</strain>
    </source>
</reference>
<evidence type="ECO:0000313" key="1">
    <source>
        <dbReference type="EMBL" id="EAQ10404.1"/>
    </source>
</evidence>
<dbReference type="Proteomes" id="UP000002931">
    <property type="component" value="Unassembled WGS sequence"/>
</dbReference>
<proteinExistence type="predicted"/>
<protein>
    <submittedName>
        <fullName evidence="2">Uncharacterized protein</fullName>
    </submittedName>
</protein>
<evidence type="ECO:0000313" key="3">
    <source>
        <dbReference type="Proteomes" id="UP000002931"/>
    </source>
</evidence>
<accession>A3V9W4</accession>
<evidence type="ECO:0000313" key="2">
    <source>
        <dbReference type="EMBL" id="EAQ14705.1"/>
    </source>
</evidence>
<dbReference type="HOGENOM" id="CLU_2826039_0_0_5"/>
<dbReference type="EMBL" id="AAMT01000001">
    <property type="protein sequence ID" value="EAQ14705.1"/>
    <property type="molecule type" value="Genomic_DNA"/>
</dbReference>
<dbReference type="AlphaFoldDB" id="A3V9W4"/>
<dbReference type="STRING" id="314271.RB2654_19018"/>
<comment type="caution">
    <text evidence="2">The sequence shown here is derived from an EMBL/GenBank/DDBJ whole genome shotgun (WGS) entry which is preliminary data.</text>
</comment>
<dbReference type="EMBL" id="AAMT01000042">
    <property type="protein sequence ID" value="EAQ10404.1"/>
    <property type="molecule type" value="Genomic_DNA"/>
</dbReference>
<organism evidence="2 3">
    <name type="scientific">Maritimibacter alkaliphilus HTCC2654</name>
    <dbReference type="NCBI Taxonomy" id="314271"/>
    <lineage>
        <taxon>Bacteria</taxon>
        <taxon>Pseudomonadati</taxon>
        <taxon>Pseudomonadota</taxon>
        <taxon>Alphaproteobacteria</taxon>
        <taxon>Rhodobacterales</taxon>
        <taxon>Roseobacteraceae</taxon>
        <taxon>Maritimibacter</taxon>
    </lineage>
</organism>
<sequence length="66" mass="7248">MAAAERLARKAEAFLHAMHAAVPRISLPIIEKRVRGEANDFADAKLTAKTIMKSETSRKGGKEIDE</sequence>
<keyword evidence="3" id="KW-1185">Reference proteome</keyword>
<dbReference type="OrthoDB" id="5769880at2"/>